<dbReference type="SMART" id="SM00028">
    <property type="entry name" value="TPR"/>
    <property type="match status" value="4"/>
</dbReference>
<proteinExistence type="inferred from homology"/>
<evidence type="ECO:0000256" key="3">
    <source>
        <dbReference type="ARBA" id="ARBA00023015"/>
    </source>
</evidence>
<dbReference type="Proteomes" id="UP000327000">
    <property type="component" value="Unassembled WGS sequence"/>
</dbReference>
<keyword evidence="4 6" id="KW-0238">DNA-binding</keyword>
<dbReference type="GO" id="GO:0000160">
    <property type="term" value="P:phosphorelay signal transduction system"/>
    <property type="evidence" value="ECO:0007669"/>
    <property type="project" value="UniProtKB-KW"/>
</dbReference>
<dbReference type="InterPro" id="IPR036388">
    <property type="entry name" value="WH-like_DNA-bd_sf"/>
</dbReference>
<reference evidence="8 9" key="1">
    <citation type="journal article" date="2019" name="Microb. Cell Fact.">
        <title>Exploring novel herbicidin analogues by transcriptional regulator overexpression and MS/MS molecular networking.</title>
        <authorList>
            <person name="Shi Y."/>
            <person name="Gu R."/>
            <person name="Li Y."/>
            <person name="Wang X."/>
            <person name="Ren W."/>
            <person name="Li X."/>
            <person name="Wang L."/>
            <person name="Xie Y."/>
            <person name="Hong B."/>
        </authorList>
    </citation>
    <scope>NUCLEOTIDE SEQUENCE [LARGE SCALE GENOMIC DNA]</scope>
    <source>
        <strain evidence="8 9">US-43</strain>
    </source>
</reference>
<comment type="caution">
    <text evidence="8">The sequence shown here is derived from an EMBL/GenBank/DDBJ whole genome shotgun (WGS) entry which is preliminary data.</text>
</comment>
<organism evidence="8 9">
    <name type="scientific">Streptomyces mobaraensis</name>
    <name type="common">Streptoverticillium mobaraense</name>
    <dbReference type="NCBI Taxonomy" id="35621"/>
    <lineage>
        <taxon>Bacteria</taxon>
        <taxon>Bacillati</taxon>
        <taxon>Actinomycetota</taxon>
        <taxon>Actinomycetes</taxon>
        <taxon>Kitasatosporales</taxon>
        <taxon>Streptomycetaceae</taxon>
        <taxon>Streptomyces</taxon>
    </lineage>
</organism>
<dbReference type="Gene3D" id="3.40.50.300">
    <property type="entry name" value="P-loop containing nucleotide triphosphate hydrolases"/>
    <property type="match status" value="1"/>
</dbReference>
<sequence length="1013" mass="110355">MAFQVLGPLKVSADGRPLLLRSARQRAVLVLLLLTPGRPVSVEALAEAVWHGDPPATARNQIAICVSALRKTFRDEAGVDDLIETLLPGYVLHSEGHYVDVADLYESAAAARAAVEAGNAAEAAARFEHALALCSGPVLDGVDGGALSGTAGRITELRTNLIEEYATLRLGQGHYRSAVECLAPVVAEHPLRENARAILMRAYHLSGRRSEALDCYREGRRVLVAELGVEPGPELREAHREVLEDDGWTAAVPGAVTPDAAPDTAHDAAPTSVPVPVAVRRRMPLPPEPFVGREAELRLLERLVPMAPGRTSGATAGVVAIRGPAGVGKSALALHWADRAAEHFPDGRLYLDLGDPRGPGGHGPAEAALEQALRALGIPGTSVPADPVDRAALYHAALDGRRLLVVLDDARSLEQIRPLLPGRGPARALVTSRDPLHGLAGTADAVRVDLDVMSRAECLDLLAATIGEHRVAAEPDAAERLVDLCDRLPLALRVIATRLLSDHRWSLRQMAARVEDRRERVSTLSPGESGVRSSVWLGYRALPMRAARLYRQLSMLDVPDFPSWIGVPVLGVTPEASERLLHQLVGARLLDVRPAHGGTNRFRFQEVMRRFARERCLAEDDEQEREQTLERVLNAVLSVVYAAQEQLYGRGETPHSCPQSPEPVPGETVSELVADPIEWFEGEREALGALVVQAVREGRTKRAWLLAVGMVPFYEIRNYLEDWRRTAECALEGARRAGDTRGAGTMLRSLGTLAIYQRRYEEARERLLTALSYLERSDDTQGRAIVRRNLAVCARFYGDLTEAARYCEESLTLFRRSGDNSGLSHALGLLAQIEIEQGDPERGVELSNQAIQVSYEAGSLRSRTQNLYRLAEALLGAGRPVQAERVCHDVVGLARGQGDRLGEAHGLCALGEAQWRQHRPHKARASLLLALRLAEEVGDRFLQARIVTHLACADAVRGGTGAGEPLDWALEEFRTLNAPLWERRVGRLREALESHDAVHPIEGAFLACLLADR</sequence>
<dbReference type="SUPFAM" id="SSF48452">
    <property type="entry name" value="TPR-like"/>
    <property type="match status" value="2"/>
</dbReference>
<dbReference type="SUPFAM" id="SSF46894">
    <property type="entry name" value="C-terminal effector domain of the bipartite response regulators"/>
    <property type="match status" value="1"/>
</dbReference>
<dbReference type="Gene3D" id="1.10.10.10">
    <property type="entry name" value="Winged helix-like DNA-binding domain superfamily/Winged helix DNA-binding domain"/>
    <property type="match status" value="1"/>
</dbReference>
<dbReference type="AlphaFoldDB" id="A0A5N5WA24"/>
<evidence type="ECO:0000256" key="2">
    <source>
        <dbReference type="ARBA" id="ARBA00023012"/>
    </source>
</evidence>
<evidence type="ECO:0000259" key="7">
    <source>
        <dbReference type="PROSITE" id="PS51755"/>
    </source>
</evidence>
<dbReference type="InterPro" id="IPR019734">
    <property type="entry name" value="TPR_rpt"/>
</dbReference>
<dbReference type="GO" id="GO:0003677">
    <property type="term" value="F:DNA binding"/>
    <property type="evidence" value="ECO:0007669"/>
    <property type="project" value="UniProtKB-UniRule"/>
</dbReference>
<name>A0A5N5WA24_STRMB</name>
<dbReference type="PANTHER" id="PTHR35807">
    <property type="entry name" value="TRANSCRIPTIONAL REGULATOR REDD-RELATED"/>
    <property type="match status" value="1"/>
</dbReference>
<accession>A0A5N5WA24</accession>
<dbReference type="Gene3D" id="1.25.40.10">
    <property type="entry name" value="Tetratricopeptide repeat domain"/>
    <property type="match status" value="2"/>
</dbReference>
<gene>
    <name evidence="8" type="ORF">FRZ00_12000</name>
</gene>
<evidence type="ECO:0000256" key="4">
    <source>
        <dbReference type="ARBA" id="ARBA00023125"/>
    </source>
</evidence>
<evidence type="ECO:0000313" key="9">
    <source>
        <dbReference type="Proteomes" id="UP000327000"/>
    </source>
</evidence>
<dbReference type="GO" id="GO:0006355">
    <property type="term" value="P:regulation of DNA-templated transcription"/>
    <property type="evidence" value="ECO:0007669"/>
    <property type="project" value="InterPro"/>
</dbReference>
<dbReference type="PANTHER" id="PTHR35807:SF1">
    <property type="entry name" value="TRANSCRIPTIONAL REGULATOR REDD"/>
    <property type="match status" value="1"/>
</dbReference>
<dbReference type="InterPro" id="IPR051677">
    <property type="entry name" value="AfsR-DnrI-RedD_regulator"/>
</dbReference>
<dbReference type="InterPro" id="IPR016032">
    <property type="entry name" value="Sig_transdc_resp-reg_C-effctor"/>
</dbReference>
<dbReference type="InterPro" id="IPR005158">
    <property type="entry name" value="BTAD"/>
</dbReference>
<dbReference type="PROSITE" id="PS51755">
    <property type="entry name" value="OMPR_PHOB"/>
    <property type="match status" value="1"/>
</dbReference>
<dbReference type="InterPro" id="IPR027417">
    <property type="entry name" value="P-loop_NTPase"/>
</dbReference>
<dbReference type="InterPro" id="IPR001867">
    <property type="entry name" value="OmpR/PhoB-type_DNA-bd"/>
</dbReference>
<dbReference type="InterPro" id="IPR011990">
    <property type="entry name" value="TPR-like_helical_dom_sf"/>
</dbReference>
<dbReference type="EMBL" id="VOKX01000018">
    <property type="protein sequence ID" value="KAB7846989.1"/>
    <property type="molecule type" value="Genomic_DNA"/>
</dbReference>
<dbReference type="Pfam" id="PF00486">
    <property type="entry name" value="Trans_reg_C"/>
    <property type="match status" value="1"/>
</dbReference>
<feature type="domain" description="OmpR/PhoB-type" evidence="7">
    <location>
        <begin position="1"/>
        <end position="94"/>
    </location>
</feature>
<evidence type="ECO:0000256" key="1">
    <source>
        <dbReference type="ARBA" id="ARBA00005820"/>
    </source>
</evidence>
<evidence type="ECO:0000313" key="8">
    <source>
        <dbReference type="EMBL" id="KAB7846989.1"/>
    </source>
</evidence>
<dbReference type="OrthoDB" id="7628974at2"/>
<keyword evidence="3" id="KW-0805">Transcription regulation</keyword>
<dbReference type="SUPFAM" id="SSF52540">
    <property type="entry name" value="P-loop containing nucleoside triphosphate hydrolases"/>
    <property type="match status" value="1"/>
</dbReference>
<evidence type="ECO:0000256" key="6">
    <source>
        <dbReference type="PROSITE-ProRule" id="PRU01091"/>
    </source>
</evidence>
<feature type="DNA-binding region" description="OmpR/PhoB-type" evidence="6">
    <location>
        <begin position="1"/>
        <end position="94"/>
    </location>
</feature>
<dbReference type="SMART" id="SM00862">
    <property type="entry name" value="Trans_reg_C"/>
    <property type="match status" value="1"/>
</dbReference>
<dbReference type="GO" id="GO:0043531">
    <property type="term" value="F:ADP binding"/>
    <property type="evidence" value="ECO:0007669"/>
    <property type="project" value="InterPro"/>
</dbReference>
<dbReference type="Pfam" id="PF13424">
    <property type="entry name" value="TPR_12"/>
    <property type="match status" value="1"/>
</dbReference>
<dbReference type="SMART" id="SM01043">
    <property type="entry name" value="BTAD"/>
    <property type="match status" value="1"/>
</dbReference>
<protein>
    <submittedName>
        <fullName evidence="8">Tetratricopeptide repeat protein</fullName>
    </submittedName>
</protein>
<dbReference type="Pfam" id="PF03704">
    <property type="entry name" value="BTAD"/>
    <property type="match status" value="1"/>
</dbReference>
<dbReference type="PRINTS" id="PR00364">
    <property type="entry name" value="DISEASERSIST"/>
</dbReference>
<comment type="similarity">
    <text evidence="1">Belongs to the AfsR/DnrI/RedD regulatory family.</text>
</comment>
<keyword evidence="2" id="KW-0902">Two-component regulatory system</keyword>
<evidence type="ECO:0000256" key="5">
    <source>
        <dbReference type="ARBA" id="ARBA00023163"/>
    </source>
</evidence>
<dbReference type="CDD" id="cd15831">
    <property type="entry name" value="BTAD"/>
    <property type="match status" value="1"/>
</dbReference>
<keyword evidence="9" id="KW-1185">Reference proteome</keyword>
<keyword evidence="5" id="KW-0804">Transcription</keyword>